<name>A0ABQ2GDZ4_9DEIO</name>
<evidence type="ECO:0000256" key="9">
    <source>
        <dbReference type="HAMAP-Rule" id="MF_01576"/>
    </source>
</evidence>
<evidence type="ECO:0000259" key="11">
    <source>
        <dbReference type="Pfam" id="PF02882"/>
    </source>
</evidence>
<comment type="caution">
    <text evidence="9">Lacks conserved residue(s) required for the propagation of feature annotation.</text>
</comment>
<sequence>MTARVLAGPPAAEVLLQDAAARASRLPAQPSLVIVRVGDDPASVSYVRGKARKAGEVGLRGTVHALPEATSQADLLAVIDSLNRDDDVNGILVQLPLPAHIAEMAVLHAIDPRKDVDGFHPLNVGELWAARPALTPCTPAGIMFLLKHYGIAVAGVRAVIVGRSHLVGRPLAALLLNADATVTVAHSRTHGLPSVTREADLLIAAAGCPGLITPEMVKPGATVIDVGINRVPGAGGRSHLVGDVHPDVSGVAGALTPVPGGVGPMTVAQLLANTVRAAELQHHLRSEGAGELVR</sequence>
<dbReference type="PROSITE" id="PS00766">
    <property type="entry name" value="THF_DHG_CYH_1"/>
    <property type="match status" value="1"/>
</dbReference>
<dbReference type="CDD" id="cd01080">
    <property type="entry name" value="NAD_bind_m-THF_DH_Cyclohyd"/>
    <property type="match status" value="1"/>
</dbReference>
<reference evidence="13" key="1">
    <citation type="journal article" date="2019" name="Int. J. Syst. Evol. Microbiol.">
        <title>The Global Catalogue of Microorganisms (GCM) 10K type strain sequencing project: providing services to taxonomists for standard genome sequencing and annotation.</title>
        <authorList>
            <consortium name="The Broad Institute Genomics Platform"/>
            <consortium name="The Broad Institute Genome Sequencing Center for Infectious Disease"/>
            <person name="Wu L."/>
            <person name="Ma J."/>
        </authorList>
    </citation>
    <scope>NUCLEOTIDE SEQUENCE [LARGE SCALE GENOMIC DNA]</scope>
    <source>
        <strain evidence="13">JCM 15442</strain>
    </source>
</reference>
<accession>A0ABQ2GDZ4</accession>
<dbReference type="PRINTS" id="PR00085">
    <property type="entry name" value="THFDHDRGNASE"/>
</dbReference>
<dbReference type="InterPro" id="IPR036291">
    <property type="entry name" value="NAD(P)-bd_dom_sf"/>
</dbReference>
<comment type="function">
    <text evidence="9">Catalyzes the oxidation of 5,10-methylenetetrahydrofolate to 5,10-methenyltetrahydrofolate and then the hydrolysis of 5,10-methenyltetrahydrofolate to 10-formyltetrahydrofolate.</text>
</comment>
<evidence type="ECO:0000259" key="10">
    <source>
        <dbReference type="Pfam" id="PF00763"/>
    </source>
</evidence>
<dbReference type="Pfam" id="PF00763">
    <property type="entry name" value="THF_DHG_CYH"/>
    <property type="match status" value="1"/>
</dbReference>
<keyword evidence="7 9" id="KW-0486">Methionine biosynthesis</keyword>
<keyword evidence="9" id="KW-0028">Amino-acid biosynthesis</keyword>
<evidence type="ECO:0000256" key="8">
    <source>
        <dbReference type="ARBA" id="ARBA00023268"/>
    </source>
</evidence>
<dbReference type="NCBIfam" id="NF010770">
    <property type="entry name" value="PRK14173.1"/>
    <property type="match status" value="1"/>
</dbReference>
<dbReference type="Pfam" id="PF02882">
    <property type="entry name" value="THF_DHG_CYH_C"/>
    <property type="match status" value="1"/>
</dbReference>
<gene>
    <name evidence="9 12" type="primary">folD</name>
    <name evidence="12" type="ORF">GCM10010840_28190</name>
</gene>
<feature type="domain" description="Tetrahydrofolate dehydrogenase/cyclohydrolase catalytic" evidence="10">
    <location>
        <begin position="10"/>
        <end position="117"/>
    </location>
</feature>
<dbReference type="InterPro" id="IPR020630">
    <property type="entry name" value="THF_DH/CycHdrlase_cat_dom"/>
</dbReference>
<dbReference type="PROSITE" id="PS00767">
    <property type="entry name" value="THF_DHG_CYH_2"/>
    <property type="match status" value="1"/>
</dbReference>
<keyword evidence="8 9" id="KW-0511">Multifunctional enzyme</keyword>
<evidence type="ECO:0000313" key="13">
    <source>
        <dbReference type="Proteomes" id="UP000639973"/>
    </source>
</evidence>
<organism evidence="12 13">
    <name type="scientific">Deinococcus aerolatus</name>
    <dbReference type="NCBI Taxonomy" id="522487"/>
    <lineage>
        <taxon>Bacteria</taxon>
        <taxon>Thermotogati</taxon>
        <taxon>Deinococcota</taxon>
        <taxon>Deinococci</taxon>
        <taxon>Deinococcales</taxon>
        <taxon>Deinococcaceae</taxon>
        <taxon>Deinococcus</taxon>
    </lineage>
</organism>
<feature type="binding site" evidence="9">
    <location>
        <position position="228"/>
    </location>
    <ligand>
        <name>NADP(+)</name>
        <dbReference type="ChEBI" id="CHEBI:58349"/>
    </ligand>
</feature>
<evidence type="ECO:0000256" key="3">
    <source>
        <dbReference type="ARBA" id="ARBA00022755"/>
    </source>
</evidence>
<evidence type="ECO:0000256" key="6">
    <source>
        <dbReference type="ARBA" id="ARBA00023002"/>
    </source>
</evidence>
<dbReference type="Proteomes" id="UP000639973">
    <property type="component" value="Unassembled WGS sequence"/>
</dbReference>
<comment type="subunit">
    <text evidence="9">Homodimer.</text>
</comment>
<dbReference type="SUPFAM" id="SSF53223">
    <property type="entry name" value="Aminoacid dehydrogenase-like, N-terminal domain"/>
    <property type="match status" value="1"/>
</dbReference>
<feature type="binding site" evidence="9">
    <location>
        <begin position="162"/>
        <end position="164"/>
    </location>
    <ligand>
        <name>NADP(+)</name>
        <dbReference type="ChEBI" id="CHEBI:58349"/>
    </ligand>
</feature>
<keyword evidence="13" id="KW-1185">Reference proteome</keyword>
<dbReference type="InterPro" id="IPR020867">
    <property type="entry name" value="THF_DH/CycHdrlase_CS"/>
</dbReference>
<dbReference type="Gene3D" id="3.40.50.720">
    <property type="entry name" value="NAD(P)-binding Rossmann-like Domain"/>
    <property type="match status" value="1"/>
</dbReference>
<dbReference type="EMBL" id="BMOL01000015">
    <property type="protein sequence ID" value="GGL88562.1"/>
    <property type="molecule type" value="Genomic_DNA"/>
</dbReference>
<evidence type="ECO:0000256" key="7">
    <source>
        <dbReference type="ARBA" id="ARBA00023167"/>
    </source>
</evidence>
<comment type="pathway">
    <text evidence="1 9">One-carbon metabolism; tetrahydrofolate interconversion.</text>
</comment>
<keyword evidence="5 9" id="KW-0521">NADP</keyword>
<evidence type="ECO:0000256" key="5">
    <source>
        <dbReference type="ARBA" id="ARBA00022857"/>
    </source>
</evidence>
<dbReference type="RefSeq" id="WP_188973063.1">
    <property type="nucleotide sequence ID" value="NZ_BMOL01000015.1"/>
</dbReference>
<evidence type="ECO:0000313" key="12">
    <source>
        <dbReference type="EMBL" id="GGL88562.1"/>
    </source>
</evidence>
<dbReference type="EC" id="3.5.4.9" evidence="9"/>
<comment type="catalytic activity">
    <reaction evidence="9">
        <text>(6R)-5,10-methylene-5,6,7,8-tetrahydrofolate + NADP(+) = (6R)-5,10-methenyltetrahydrofolate + NADPH</text>
        <dbReference type="Rhea" id="RHEA:22812"/>
        <dbReference type="ChEBI" id="CHEBI:15636"/>
        <dbReference type="ChEBI" id="CHEBI:57455"/>
        <dbReference type="ChEBI" id="CHEBI:57783"/>
        <dbReference type="ChEBI" id="CHEBI:58349"/>
        <dbReference type="EC" id="1.5.1.5"/>
    </reaction>
</comment>
<comment type="catalytic activity">
    <reaction evidence="9">
        <text>(6R)-5,10-methenyltetrahydrofolate + H2O = (6R)-10-formyltetrahydrofolate + H(+)</text>
        <dbReference type="Rhea" id="RHEA:23700"/>
        <dbReference type="ChEBI" id="CHEBI:15377"/>
        <dbReference type="ChEBI" id="CHEBI:15378"/>
        <dbReference type="ChEBI" id="CHEBI:57455"/>
        <dbReference type="ChEBI" id="CHEBI:195366"/>
        <dbReference type="EC" id="3.5.4.9"/>
    </reaction>
</comment>
<proteinExistence type="inferred from homology"/>
<evidence type="ECO:0000256" key="4">
    <source>
        <dbReference type="ARBA" id="ARBA00022801"/>
    </source>
</evidence>
<dbReference type="InterPro" id="IPR046346">
    <property type="entry name" value="Aminoacid_DH-like_N_sf"/>
</dbReference>
<keyword evidence="4 9" id="KW-0378">Hydrolase</keyword>
<dbReference type="Gene3D" id="3.40.50.10860">
    <property type="entry name" value="Leucine Dehydrogenase, chain A, domain 1"/>
    <property type="match status" value="1"/>
</dbReference>
<protein>
    <recommendedName>
        <fullName evidence="9">Bifunctional protein FolD</fullName>
    </recommendedName>
    <domain>
        <recommendedName>
            <fullName evidence="9">Methylenetetrahydrofolate dehydrogenase</fullName>
            <ecNumber evidence="9">1.5.1.5</ecNumber>
        </recommendedName>
    </domain>
    <domain>
        <recommendedName>
            <fullName evidence="9">Methenyltetrahydrofolate cyclohydrolase</fullName>
            <ecNumber evidence="9">3.5.4.9</ecNumber>
        </recommendedName>
    </domain>
</protein>
<dbReference type="PANTHER" id="PTHR48099">
    <property type="entry name" value="C-1-TETRAHYDROFOLATE SYNTHASE, CYTOPLASMIC-RELATED"/>
    <property type="match status" value="1"/>
</dbReference>
<keyword evidence="9" id="KW-0368">Histidine biosynthesis</keyword>
<keyword evidence="3 9" id="KW-0658">Purine biosynthesis</keyword>
<dbReference type="PANTHER" id="PTHR48099:SF5">
    <property type="entry name" value="C-1-TETRAHYDROFOLATE SYNTHASE, CYTOPLASMIC"/>
    <property type="match status" value="1"/>
</dbReference>
<keyword evidence="2 9" id="KW-0554">One-carbon metabolism</keyword>
<dbReference type="SUPFAM" id="SSF51735">
    <property type="entry name" value="NAD(P)-binding Rossmann-fold domains"/>
    <property type="match status" value="1"/>
</dbReference>
<dbReference type="HAMAP" id="MF_01576">
    <property type="entry name" value="THF_DHG_CYH"/>
    <property type="match status" value="1"/>
</dbReference>
<evidence type="ECO:0000256" key="2">
    <source>
        <dbReference type="ARBA" id="ARBA00022563"/>
    </source>
</evidence>
<comment type="similarity">
    <text evidence="9">Belongs to the tetrahydrofolate dehydrogenase/cyclohydrolase family.</text>
</comment>
<dbReference type="InterPro" id="IPR020631">
    <property type="entry name" value="THF_DH/CycHdrlase_NAD-bd_dom"/>
</dbReference>
<keyword evidence="6 9" id="KW-0560">Oxidoreductase</keyword>
<feature type="domain" description="Tetrahydrofolate dehydrogenase/cyclohydrolase NAD(P)-binding" evidence="11">
    <location>
        <begin position="136"/>
        <end position="281"/>
    </location>
</feature>
<comment type="caution">
    <text evidence="12">The sequence shown here is derived from an EMBL/GenBank/DDBJ whole genome shotgun (WGS) entry which is preliminary data.</text>
</comment>
<evidence type="ECO:0000256" key="1">
    <source>
        <dbReference type="ARBA" id="ARBA00004777"/>
    </source>
</evidence>
<dbReference type="InterPro" id="IPR000672">
    <property type="entry name" value="THF_DH/CycHdrlase"/>
</dbReference>
<dbReference type="EC" id="1.5.1.5" evidence="9"/>